<evidence type="ECO:0000313" key="5">
    <source>
        <dbReference type="EMBL" id="KID49388.1"/>
    </source>
</evidence>
<keyword evidence="3" id="KW-0732">Signal</keyword>
<dbReference type="OrthoDB" id="9772924at2"/>
<evidence type="ECO:0000259" key="4">
    <source>
        <dbReference type="Pfam" id="PF00496"/>
    </source>
</evidence>
<dbReference type="Pfam" id="PF00496">
    <property type="entry name" value="SBP_bac_5"/>
    <property type="match status" value="1"/>
</dbReference>
<dbReference type="PANTHER" id="PTHR30290:SF9">
    <property type="entry name" value="OLIGOPEPTIDE-BINDING PROTEIN APPA"/>
    <property type="match status" value="1"/>
</dbReference>
<dbReference type="PROSITE" id="PS51257">
    <property type="entry name" value="PROKAR_LIPOPROTEIN"/>
    <property type="match status" value="1"/>
</dbReference>
<dbReference type="Gene3D" id="3.10.105.10">
    <property type="entry name" value="Dipeptide-binding Protein, Domain 3"/>
    <property type="match status" value="1"/>
</dbReference>
<dbReference type="GO" id="GO:1904680">
    <property type="term" value="F:peptide transmembrane transporter activity"/>
    <property type="evidence" value="ECO:0007669"/>
    <property type="project" value="TreeGrafter"/>
</dbReference>
<reference evidence="5 6" key="1">
    <citation type="submission" date="2013-08" db="EMBL/GenBank/DDBJ databases">
        <title>An opportunistic ruminal bacterium that causes liver abscesses in cattle.</title>
        <authorList>
            <person name="Benahmed F.H."/>
            <person name="Rasmussen M."/>
            <person name="Harbottle H."/>
            <person name="Soppet D."/>
            <person name="Nagaraja T.G."/>
            <person name="Davidson M."/>
        </authorList>
    </citation>
    <scope>NUCLEOTIDE SEQUENCE [LARGE SCALE GENOMIC DNA]</scope>
    <source>
        <strain evidence="5 6">B35</strain>
    </source>
</reference>
<dbReference type="GO" id="GO:0043190">
    <property type="term" value="C:ATP-binding cassette (ABC) transporter complex"/>
    <property type="evidence" value="ECO:0007669"/>
    <property type="project" value="InterPro"/>
</dbReference>
<protein>
    <submittedName>
        <fullName evidence="5">Surface lipoprotein</fullName>
    </submittedName>
</protein>
<keyword evidence="5" id="KW-0449">Lipoprotein</keyword>
<keyword evidence="2" id="KW-0813">Transport</keyword>
<comment type="similarity">
    <text evidence="1">Belongs to the bacterial solute-binding protein 5 family.</text>
</comment>
<dbReference type="GO" id="GO:0015833">
    <property type="term" value="P:peptide transport"/>
    <property type="evidence" value="ECO:0007669"/>
    <property type="project" value="TreeGrafter"/>
</dbReference>
<dbReference type="Proteomes" id="UP000031184">
    <property type="component" value="Unassembled WGS sequence"/>
</dbReference>
<gene>
    <name evidence="5" type="ORF">C095_04370</name>
</gene>
<dbReference type="InterPro" id="IPR030678">
    <property type="entry name" value="Peptide/Ni-bd"/>
</dbReference>
<dbReference type="InterPro" id="IPR039424">
    <property type="entry name" value="SBP_5"/>
</dbReference>
<feature type="domain" description="Solute-binding protein family 5" evidence="4">
    <location>
        <begin position="84"/>
        <end position="436"/>
    </location>
</feature>
<proteinExistence type="inferred from homology"/>
<dbReference type="PATRIC" id="fig|1226633.4.peg.882"/>
<dbReference type="GO" id="GO:0042597">
    <property type="term" value="C:periplasmic space"/>
    <property type="evidence" value="ECO:0007669"/>
    <property type="project" value="UniProtKB-ARBA"/>
</dbReference>
<name>A0A017H7M7_9FUSO</name>
<accession>A0A017H7M7</accession>
<dbReference type="RefSeq" id="WP_039121593.1">
    <property type="nucleotide sequence ID" value="NZ_AOJP01000001.1"/>
</dbReference>
<sequence length="545" mass="61986">MKKRRSIVSKVITLCFMLLLFACSRASEDNKEVPRDRKGRANDEIIVSMGARIPHEFDPKERYGMYNEAHITHSTLLRRTADLEIVGDFAKNYTVSEDGLVWTFDLHDDFKFSNGEPVTAEDVKFSYEMLKEDGKHWDLDFIDKIEIPKENQIVFKLKEPRSTFAMSQLVEVPIVPKAHYNENYKNNPIGSGPYMVVEYKPDEQAIFEINPYYHGKKPYFKKWTWVLLDENTALAALESGDVDMIYATPELADKEVKGCKLFDIESNDVRGLSMPYVKKGVINNSPDGYPVGNDVTSDPIIRKALNVGMNRQKVVDTVLNGHGKPAYSVTDGTSFWNPESVIEDNKPEEAKKMLDEAGWIVGADGIREKNGMKAEFDLYYPTKDALRTNVAVEASSQAKELGIHINLVGSNWEEMITKSHEISMLYAGGRHNPNQFFQSHHPSTAGKGWTNVTFYNNPKVTEYLEKAMRASSLEEANKYWKLAQWDGDTGASTKGDIPYVWLVRINHTYVGDKRIDVGNQGMHSHGHDWSLIANIAEWTWDESMK</sequence>
<dbReference type="CDD" id="cd08518">
    <property type="entry name" value="PBP2_NikA_DppA_OppA_like_19"/>
    <property type="match status" value="1"/>
</dbReference>
<dbReference type="PANTHER" id="PTHR30290">
    <property type="entry name" value="PERIPLASMIC BINDING COMPONENT OF ABC TRANSPORTER"/>
    <property type="match status" value="1"/>
</dbReference>
<dbReference type="SUPFAM" id="SSF53850">
    <property type="entry name" value="Periplasmic binding protein-like II"/>
    <property type="match status" value="1"/>
</dbReference>
<dbReference type="Gene3D" id="3.40.190.10">
    <property type="entry name" value="Periplasmic binding protein-like II"/>
    <property type="match status" value="1"/>
</dbReference>
<dbReference type="AlphaFoldDB" id="A0A017H7M7"/>
<evidence type="ECO:0000256" key="2">
    <source>
        <dbReference type="ARBA" id="ARBA00022448"/>
    </source>
</evidence>
<dbReference type="PIRSF" id="PIRSF002741">
    <property type="entry name" value="MppA"/>
    <property type="match status" value="1"/>
</dbReference>
<evidence type="ECO:0000256" key="3">
    <source>
        <dbReference type="ARBA" id="ARBA00022729"/>
    </source>
</evidence>
<dbReference type="EMBL" id="AUZI01000012">
    <property type="protein sequence ID" value="KID49388.1"/>
    <property type="molecule type" value="Genomic_DNA"/>
</dbReference>
<evidence type="ECO:0000256" key="1">
    <source>
        <dbReference type="ARBA" id="ARBA00005695"/>
    </source>
</evidence>
<evidence type="ECO:0000313" key="6">
    <source>
        <dbReference type="Proteomes" id="UP000031184"/>
    </source>
</evidence>
<comment type="caution">
    <text evidence="5">The sequence shown here is derived from an EMBL/GenBank/DDBJ whole genome shotgun (WGS) entry which is preliminary data.</text>
</comment>
<organism evidence="5 6">
    <name type="scientific">Fusobacterium necrophorum subsp. funduliforme B35</name>
    <dbReference type="NCBI Taxonomy" id="1226633"/>
    <lineage>
        <taxon>Bacteria</taxon>
        <taxon>Fusobacteriati</taxon>
        <taxon>Fusobacteriota</taxon>
        <taxon>Fusobacteriia</taxon>
        <taxon>Fusobacteriales</taxon>
        <taxon>Fusobacteriaceae</taxon>
        <taxon>Fusobacterium</taxon>
    </lineage>
</organism>
<dbReference type="InterPro" id="IPR000914">
    <property type="entry name" value="SBP_5_dom"/>
</dbReference>